<organism evidence="4 5">
    <name type="scientific">Klebsormidium nitens</name>
    <name type="common">Green alga</name>
    <name type="synonym">Ulothrix nitens</name>
    <dbReference type="NCBI Taxonomy" id="105231"/>
    <lineage>
        <taxon>Eukaryota</taxon>
        <taxon>Viridiplantae</taxon>
        <taxon>Streptophyta</taxon>
        <taxon>Klebsormidiophyceae</taxon>
        <taxon>Klebsormidiales</taxon>
        <taxon>Klebsormidiaceae</taxon>
        <taxon>Klebsormidium</taxon>
    </lineage>
</organism>
<accession>A0A1Y1I2N5</accession>
<dbReference type="EMBL" id="DF237130">
    <property type="protein sequence ID" value="GAQ84222.1"/>
    <property type="molecule type" value="Genomic_DNA"/>
</dbReference>
<proteinExistence type="predicted"/>
<name>A0A1Y1I2N5_KLENI</name>
<keyword evidence="2" id="KW-0808">Transferase</keyword>
<dbReference type="Proteomes" id="UP000054558">
    <property type="component" value="Unassembled WGS sequence"/>
</dbReference>
<evidence type="ECO:0000256" key="3">
    <source>
        <dbReference type="ARBA" id="ARBA00022691"/>
    </source>
</evidence>
<dbReference type="PANTHER" id="PTHR46098:SF1">
    <property type="entry name" value="TRNA (CYTOSINE(38)-C(5))-METHYLTRANSFERASE"/>
    <property type="match status" value="1"/>
</dbReference>
<dbReference type="Pfam" id="PF00145">
    <property type="entry name" value="DNA_methylase"/>
    <property type="match status" value="1"/>
</dbReference>
<evidence type="ECO:0008006" key="6">
    <source>
        <dbReference type="Google" id="ProtNLM"/>
    </source>
</evidence>
<reference evidence="4 5" key="1">
    <citation type="journal article" date="2014" name="Nat. Commun.">
        <title>Klebsormidium flaccidum genome reveals primary factors for plant terrestrial adaptation.</title>
        <authorList>
            <person name="Hori K."/>
            <person name="Maruyama F."/>
            <person name="Fujisawa T."/>
            <person name="Togashi T."/>
            <person name="Yamamoto N."/>
            <person name="Seo M."/>
            <person name="Sato S."/>
            <person name="Yamada T."/>
            <person name="Mori H."/>
            <person name="Tajima N."/>
            <person name="Moriyama T."/>
            <person name="Ikeuchi M."/>
            <person name="Watanabe M."/>
            <person name="Wada H."/>
            <person name="Kobayashi K."/>
            <person name="Saito M."/>
            <person name="Masuda T."/>
            <person name="Sasaki-Sekimoto Y."/>
            <person name="Mashiguchi K."/>
            <person name="Awai K."/>
            <person name="Shimojima M."/>
            <person name="Masuda S."/>
            <person name="Iwai M."/>
            <person name="Nobusawa T."/>
            <person name="Narise T."/>
            <person name="Kondo S."/>
            <person name="Saito H."/>
            <person name="Sato R."/>
            <person name="Murakawa M."/>
            <person name="Ihara Y."/>
            <person name="Oshima-Yamada Y."/>
            <person name="Ohtaka K."/>
            <person name="Satoh M."/>
            <person name="Sonobe K."/>
            <person name="Ishii M."/>
            <person name="Ohtani R."/>
            <person name="Kanamori-Sato M."/>
            <person name="Honoki R."/>
            <person name="Miyazaki D."/>
            <person name="Mochizuki H."/>
            <person name="Umetsu J."/>
            <person name="Higashi K."/>
            <person name="Shibata D."/>
            <person name="Kamiya Y."/>
            <person name="Sato N."/>
            <person name="Nakamura Y."/>
            <person name="Tabata S."/>
            <person name="Ida S."/>
            <person name="Kurokawa K."/>
            <person name="Ohta H."/>
        </authorList>
    </citation>
    <scope>NUCLEOTIDE SEQUENCE [LARGE SCALE GENOMIC DNA]</scope>
    <source>
        <strain evidence="4 5">NIES-2285</strain>
    </source>
</reference>
<evidence type="ECO:0000313" key="5">
    <source>
        <dbReference type="Proteomes" id="UP000054558"/>
    </source>
</evidence>
<gene>
    <name evidence="4" type="ORF">KFL_001810035</name>
</gene>
<dbReference type="SUPFAM" id="SSF53335">
    <property type="entry name" value="S-adenosyl-L-methionine-dependent methyltransferases"/>
    <property type="match status" value="1"/>
</dbReference>
<dbReference type="InterPro" id="IPR029063">
    <property type="entry name" value="SAM-dependent_MTases_sf"/>
</dbReference>
<evidence type="ECO:0000256" key="1">
    <source>
        <dbReference type="ARBA" id="ARBA00022603"/>
    </source>
</evidence>
<evidence type="ECO:0000313" key="4">
    <source>
        <dbReference type="EMBL" id="GAQ84222.1"/>
    </source>
</evidence>
<protein>
    <recommendedName>
        <fullName evidence="6">DNA (cytosine-5-)-methyltransferase</fullName>
    </recommendedName>
</protein>
<dbReference type="GO" id="GO:0008168">
    <property type="term" value="F:methyltransferase activity"/>
    <property type="evidence" value="ECO:0007669"/>
    <property type="project" value="UniProtKB-KW"/>
</dbReference>
<keyword evidence="1" id="KW-0489">Methyltransferase</keyword>
<dbReference type="PANTHER" id="PTHR46098">
    <property type="entry name" value="TRNA (CYTOSINE(38)-C(5))-METHYLTRANSFERASE"/>
    <property type="match status" value="1"/>
</dbReference>
<dbReference type="Gene3D" id="3.40.50.150">
    <property type="entry name" value="Vaccinia Virus protein VP39"/>
    <property type="match status" value="1"/>
</dbReference>
<dbReference type="InterPro" id="IPR050750">
    <property type="entry name" value="C5-MTase"/>
</dbReference>
<keyword evidence="3" id="KW-0949">S-adenosyl-L-methionine</keyword>
<dbReference type="AlphaFoldDB" id="A0A1Y1I2N5"/>
<sequence length="363" mass="40753">MVCGGFPCVGYSPLGLSKGFEQPGTKLFYEMLRVVDECKAEIVFLENVPNIVAHGMTEIAYQLHELRGFDLRWIVLPASSVGAHHKRNRWFALATKPGLKKDWSGLQYQNHNFDPKDSPPRMVLRGDPAWATRSTRCALLGNSVVPDVVRKAFFILASGFRDADQTAATLRLQEPDASRLRVLDETARAFAWPAWGTVDAYRVCSAEPIRFANPDLRLVLFQDLKKVIPSSRVTTEIISVYKLRSWSTPRFGNTGSSNTLTVRSARDLPSQLRFEERRRGGYISQVEERGGPSGSRSRRRGSVGCDFASFKALSVLFDEKDYRFVDVITRVFIINADDALRTAWYLASSVPPANQFAQLITLL</sequence>
<dbReference type="InterPro" id="IPR001525">
    <property type="entry name" value="C5_MeTfrase"/>
</dbReference>
<dbReference type="GO" id="GO:0032259">
    <property type="term" value="P:methylation"/>
    <property type="evidence" value="ECO:0007669"/>
    <property type="project" value="UniProtKB-KW"/>
</dbReference>
<keyword evidence="5" id="KW-1185">Reference proteome</keyword>
<evidence type="ECO:0000256" key="2">
    <source>
        <dbReference type="ARBA" id="ARBA00022679"/>
    </source>
</evidence>